<comment type="catalytic activity">
    <reaction evidence="24">
        <text>a 1,2-diacyl-sn-glycerol + ATP = a 1,2-diacyl-sn-glycero-3-phosphate + ADP + H(+)</text>
        <dbReference type="Rhea" id="RHEA:10272"/>
        <dbReference type="ChEBI" id="CHEBI:15378"/>
        <dbReference type="ChEBI" id="CHEBI:17815"/>
        <dbReference type="ChEBI" id="CHEBI:30616"/>
        <dbReference type="ChEBI" id="CHEBI:58608"/>
        <dbReference type="ChEBI" id="CHEBI:456216"/>
        <dbReference type="EC" id="2.7.1.107"/>
    </reaction>
</comment>
<reference evidence="25" key="2">
    <citation type="submission" date="2020-09" db="EMBL/GenBank/DDBJ databases">
        <authorList>
            <person name="Sun Q."/>
            <person name="Kim S."/>
        </authorList>
    </citation>
    <scope>NUCLEOTIDE SEQUENCE</scope>
    <source>
        <strain evidence="25">KCTC 23732</strain>
    </source>
</reference>
<evidence type="ECO:0000256" key="2">
    <source>
        <dbReference type="ARBA" id="ARBA00005967"/>
    </source>
</evidence>
<evidence type="ECO:0000256" key="6">
    <source>
        <dbReference type="ARBA" id="ARBA00022516"/>
    </source>
</evidence>
<dbReference type="EMBL" id="BMYS01000012">
    <property type="protein sequence ID" value="GGW88590.1"/>
    <property type="molecule type" value="Genomic_DNA"/>
</dbReference>
<feature type="active site" description="Proton acceptor" evidence="20">
    <location>
        <position position="77"/>
    </location>
</feature>
<keyword evidence="19 24" id="KW-1208">Phospholipid metabolism</keyword>
<keyword evidence="16 24" id="KW-0443">Lipid metabolism</keyword>
<dbReference type="GO" id="GO:0005886">
    <property type="term" value="C:plasma membrane"/>
    <property type="evidence" value="ECO:0007669"/>
    <property type="project" value="UniProtKB-SubCell"/>
</dbReference>
<keyword evidence="10 23" id="KW-0479">Metal-binding</keyword>
<keyword evidence="14 23" id="KW-0460">Magnesium</keyword>
<feature type="binding site" evidence="22">
    <location>
        <position position="84"/>
    </location>
    <ligand>
        <name>ATP</name>
        <dbReference type="ChEBI" id="CHEBI:30616"/>
    </ligand>
</feature>
<dbReference type="GO" id="GO:0006654">
    <property type="term" value="P:phosphatidic acid biosynthetic process"/>
    <property type="evidence" value="ECO:0007669"/>
    <property type="project" value="InterPro"/>
</dbReference>
<proteinExistence type="inferred from homology"/>
<evidence type="ECO:0000313" key="26">
    <source>
        <dbReference type="Proteomes" id="UP000608345"/>
    </source>
</evidence>
<keyword evidence="12 24" id="KW-0418">Kinase</keyword>
<feature type="binding site" evidence="22">
    <location>
        <position position="17"/>
    </location>
    <ligand>
        <name>ATP</name>
        <dbReference type="ChEBI" id="CHEBI:30616"/>
    </ligand>
</feature>
<feature type="binding site" evidence="21">
    <location>
        <position position="106"/>
    </location>
    <ligand>
        <name>substrate</name>
    </ligand>
</feature>
<comment type="caution">
    <text evidence="24">Lacks conserved residue(s) required for the propagation of feature annotation.</text>
</comment>
<keyword evidence="11 22" id="KW-0547">Nucleotide-binding</keyword>
<gene>
    <name evidence="25" type="primary">dgkA</name>
    <name evidence="25" type="ORF">GCM10011450_18450</name>
</gene>
<keyword evidence="5" id="KW-1003">Cell membrane</keyword>
<evidence type="ECO:0000256" key="14">
    <source>
        <dbReference type="ARBA" id="ARBA00022842"/>
    </source>
</evidence>
<reference evidence="25" key="1">
    <citation type="journal article" date="2014" name="Int. J. Syst. Evol. Microbiol.">
        <title>Complete genome sequence of Corynebacterium casei LMG S-19264T (=DSM 44701T), isolated from a smear-ripened cheese.</title>
        <authorList>
            <consortium name="US DOE Joint Genome Institute (JGI-PGF)"/>
            <person name="Walter F."/>
            <person name="Albersmeier A."/>
            <person name="Kalinowski J."/>
            <person name="Ruckert C."/>
        </authorList>
    </citation>
    <scope>NUCLEOTIDE SEQUENCE</scope>
    <source>
        <strain evidence="25">KCTC 23732</strain>
    </source>
</reference>
<evidence type="ECO:0000256" key="9">
    <source>
        <dbReference type="ARBA" id="ARBA00022692"/>
    </source>
</evidence>
<evidence type="ECO:0000256" key="4">
    <source>
        <dbReference type="ARBA" id="ARBA00017575"/>
    </source>
</evidence>
<evidence type="ECO:0000256" key="3">
    <source>
        <dbReference type="ARBA" id="ARBA00012133"/>
    </source>
</evidence>
<feature type="binding site" evidence="22">
    <location>
        <position position="24"/>
    </location>
    <ligand>
        <name>ATP</name>
        <dbReference type="ChEBI" id="CHEBI:30616"/>
    </ligand>
</feature>
<dbReference type="GO" id="GO:0005524">
    <property type="term" value="F:ATP binding"/>
    <property type="evidence" value="ECO:0007669"/>
    <property type="project" value="UniProtKB-KW"/>
</dbReference>
<dbReference type="PANTHER" id="PTHR34299">
    <property type="entry name" value="DIACYLGLYCEROL KINASE"/>
    <property type="match status" value="1"/>
</dbReference>
<feature type="binding site" evidence="23">
    <location>
        <position position="36"/>
    </location>
    <ligand>
        <name>a divalent metal cation</name>
        <dbReference type="ChEBI" id="CHEBI:60240"/>
    </ligand>
</feature>
<dbReference type="InterPro" id="IPR033718">
    <property type="entry name" value="DAGK_prok"/>
</dbReference>
<evidence type="ECO:0000256" key="20">
    <source>
        <dbReference type="PIRSR" id="PIRSR600829-1"/>
    </source>
</evidence>
<sequence length="129" mass="14061">MTLPNDSPFKSKSGIQRIVKAAQYSAQGLKAAFKHEAAFRQELLLCAIMAPLAFYLGRNLLEVLFLLATLVCVLVVELLNSALEALADQISLEHHPLLGRAKDLGSAAVMLTLIFTTIVWIAIAIDPFI</sequence>
<feature type="binding site" evidence="23">
    <location>
        <position position="84"/>
    </location>
    <ligand>
        <name>a divalent metal cation</name>
        <dbReference type="ChEBI" id="CHEBI:60240"/>
    </ligand>
</feature>
<dbReference type="EC" id="2.7.1.107" evidence="3 24"/>
<evidence type="ECO:0000256" key="12">
    <source>
        <dbReference type="ARBA" id="ARBA00022777"/>
    </source>
</evidence>
<dbReference type="CDD" id="cd14264">
    <property type="entry name" value="DAGK_IM"/>
    <property type="match status" value="1"/>
</dbReference>
<evidence type="ECO:0000256" key="17">
    <source>
        <dbReference type="ARBA" id="ARBA00023136"/>
    </source>
</evidence>
<dbReference type="GO" id="GO:0046872">
    <property type="term" value="F:metal ion binding"/>
    <property type="evidence" value="ECO:0007669"/>
    <property type="project" value="UniProtKB-KW"/>
</dbReference>
<name>A0A918MZ55_9BURK</name>
<evidence type="ECO:0000256" key="21">
    <source>
        <dbReference type="PIRSR" id="PIRSR600829-2"/>
    </source>
</evidence>
<evidence type="ECO:0000256" key="1">
    <source>
        <dbReference type="ARBA" id="ARBA00004429"/>
    </source>
</evidence>
<evidence type="ECO:0000256" key="8">
    <source>
        <dbReference type="ARBA" id="ARBA00022679"/>
    </source>
</evidence>
<feature type="binding site" evidence="21">
    <location>
        <begin position="38"/>
        <end position="42"/>
    </location>
    <ligand>
        <name>substrate</name>
    </ligand>
</feature>
<evidence type="ECO:0000256" key="10">
    <source>
        <dbReference type="ARBA" id="ARBA00022723"/>
    </source>
</evidence>
<dbReference type="PANTHER" id="PTHR34299:SF1">
    <property type="entry name" value="DIACYLGLYCEROL KINASE"/>
    <property type="match status" value="1"/>
</dbReference>
<keyword evidence="13 22" id="KW-0067">ATP-binding</keyword>
<dbReference type="RefSeq" id="WP_189385197.1">
    <property type="nucleotide sequence ID" value="NZ_BAABFY010000047.1"/>
</dbReference>
<keyword evidence="6" id="KW-0444">Lipid biosynthesis</keyword>
<evidence type="ECO:0000256" key="19">
    <source>
        <dbReference type="ARBA" id="ARBA00023264"/>
    </source>
</evidence>
<feature type="transmembrane region" description="Helical" evidence="24">
    <location>
        <begin position="104"/>
        <end position="125"/>
    </location>
</feature>
<feature type="transmembrane region" description="Helical" evidence="24">
    <location>
        <begin position="63"/>
        <end position="83"/>
    </location>
</feature>
<comment type="cofactor">
    <cofactor evidence="23">
        <name>Mg(2+)</name>
        <dbReference type="ChEBI" id="CHEBI:18420"/>
    </cofactor>
    <text evidence="23">Mn(2+), Zn(2+), Cd(2+) and Co(2+) support activity to lesser extents.</text>
</comment>
<keyword evidence="7 24" id="KW-0997">Cell inner membrane</keyword>
<comment type="similarity">
    <text evidence="2 24">Belongs to the bacterial diacylglycerol kinase family.</text>
</comment>
<evidence type="ECO:0000256" key="16">
    <source>
        <dbReference type="ARBA" id="ARBA00023098"/>
    </source>
</evidence>
<comment type="caution">
    <text evidence="25">The sequence shown here is derived from an EMBL/GenBank/DDBJ whole genome shotgun (WGS) entry which is preliminary data.</text>
</comment>
<dbReference type="Proteomes" id="UP000608345">
    <property type="component" value="Unassembled WGS sequence"/>
</dbReference>
<evidence type="ECO:0000256" key="7">
    <source>
        <dbReference type="ARBA" id="ARBA00022519"/>
    </source>
</evidence>
<accession>A0A918MZ55</accession>
<feature type="binding site" evidence="22">
    <location>
        <begin position="102"/>
        <end position="103"/>
    </location>
    <ligand>
        <name>ATP</name>
        <dbReference type="ChEBI" id="CHEBI:30616"/>
    </ligand>
</feature>
<evidence type="ECO:0000256" key="24">
    <source>
        <dbReference type="RuleBase" id="RU363065"/>
    </source>
</evidence>
<organism evidence="25 26">
    <name type="scientific">Advenella faeciporci</name>
    <dbReference type="NCBI Taxonomy" id="797535"/>
    <lineage>
        <taxon>Bacteria</taxon>
        <taxon>Pseudomonadati</taxon>
        <taxon>Pseudomonadota</taxon>
        <taxon>Betaproteobacteria</taxon>
        <taxon>Burkholderiales</taxon>
        <taxon>Alcaligenaceae</taxon>
    </lineage>
</organism>
<keyword evidence="15 24" id="KW-1133">Transmembrane helix</keyword>
<feature type="binding site" evidence="22">
    <location>
        <begin position="93"/>
        <end position="95"/>
    </location>
    <ligand>
        <name>ATP</name>
        <dbReference type="ChEBI" id="CHEBI:30616"/>
    </ligand>
</feature>
<keyword evidence="18" id="KW-0594">Phospholipid biosynthesis</keyword>
<evidence type="ECO:0000256" key="23">
    <source>
        <dbReference type="PIRSR" id="PIRSR600829-4"/>
    </source>
</evidence>
<protein>
    <recommendedName>
        <fullName evidence="4 24">Diacylglycerol kinase</fullName>
        <ecNumber evidence="3 24">2.7.1.107</ecNumber>
    </recommendedName>
</protein>
<dbReference type="InterPro" id="IPR036945">
    <property type="entry name" value="DAGK_sf"/>
</dbReference>
<dbReference type="InterPro" id="IPR000829">
    <property type="entry name" value="DAGK"/>
</dbReference>
<feature type="binding site" evidence="21">
    <location>
        <position position="77"/>
    </location>
    <ligand>
        <name>substrate</name>
    </ligand>
</feature>
<comment type="function">
    <text evidence="24">Catalyzes the ATP-dependent phosphorylation of sn-l,2-diacylglycerol (DAG) to phosphatidic acid. Involved in the recycling of diacylglycerol produced as a by-product during membrane-derived oligosaccharide (MDO) biosynthesis.</text>
</comment>
<evidence type="ECO:0000256" key="5">
    <source>
        <dbReference type="ARBA" id="ARBA00022475"/>
    </source>
</evidence>
<evidence type="ECO:0000256" key="18">
    <source>
        <dbReference type="ARBA" id="ARBA00023209"/>
    </source>
</evidence>
<evidence type="ECO:0000313" key="25">
    <source>
        <dbReference type="EMBL" id="GGW88590.1"/>
    </source>
</evidence>
<feature type="binding site" evidence="21">
    <location>
        <position position="17"/>
    </location>
    <ligand>
        <name>substrate</name>
    </ligand>
</feature>
<evidence type="ECO:0000256" key="11">
    <source>
        <dbReference type="ARBA" id="ARBA00022741"/>
    </source>
</evidence>
<keyword evidence="26" id="KW-1185">Reference proteome</keyword>
<feature type="binding site" evidence="22">
    <location>
        <position position="36"/>
    </location>
    <ligand>
        <name>ATP</name>
        <dbReference type="ChEBI" id="CHEBI:30616"/>
    </ligand>
</feature>
<evidence type="ECO:0000256" key="22">
    <source>
        <dbReference type="PIRSR" id="PIRSR600829-3"/>
    </source>
</evidence>
<keyword evidence="17 24" id="KW-0472">Membrane</keyword>
<dbReference type="AlphaFoldDB" id="A0A918MZ55"/>
<keyword evidence="9 24" id="KW-0812">Transmembrane</keyword>
<comment type="subcellular location">
    <subcellularLocation>
        <location evidence="1 24">Cell inner membrane</location>
        <topology evidence="1 24">Multi-pass membrane protein</topology>
    </subcellularLocation>
</comment>
<dbReference type="Pfam" id="PF01219">
    <property type="entry name" value="DAGK_prokar"/>
    <property type="match status" value="1"/>
</dbReference>
<evidence type="ECO:0000256" key="13">
    <source>
        <dbReference type="ARBA" id="ARBA00022840"/>
    </source>
</evidence>
<dbReference type="GO" id="GO:0004143">
    <property type="term" value="F:ATP-dependent diacylglycerol kinase activity"/>
    <property type="evidence" value="ECO:0007669"/>
    <property type="project" value="UniProtKB-EC"/>
</dbReference>
<keyword evidence="8 24" id="KW-0808">Transferase</keyword>
<dbReference type="Gene3D" id="1.10.287.3610">
    <property type="match status" value="1"/>
</dbReference>
<evidence type="ECO:0000256" key="15">
    <source>
        <dbReference type="ARBA" id="ARBA00022989"/>
    </source>
</evidence>